<dbReference type="AlphaFoldDB" id="A0A644XEQ9"/>
<gene>
    <name evidence="6" type="primary">yheS_26</name>
    <name evidence="6" type="ORF">SDC9_60769</name>
</gene>
<keyword evidence="2 6" id="KW-0067">ATP-binding</keyword>
<feature type="domain" description="ABC transporter" evidence="5">
    <location>
        <begin position="4"/>
        <end position="212"/>
    </location>
</feature>
<evidence type="ECO:0000313" key="6">
    <source>
        <dbReference type="EMBL" id="MPM14407.1"/>
    </source>
</evidence>
<dbReference type="NCBIfam" id="NF000355">
    <property type="entry name" value="ribo_prot_ABC_F"/>
    <property type="match status" value="1"/>
</dbReference>
<evidence type="ECO:0000259" key="5">
    <source>
        <dbReference type="PROSITE" id="PS50893"/>
    </source>
</evidence>
<dbReference type="InterPro" id="IPR051309">
    <property type="entry name" value="ABCF_ATPase"/>
</dbReference>
<dbReference type="Gene3D" id="3.40.50.300">
    <property type="entry name" value="P-loop containing nucleotide triphosphate hydrolases"/>
    <property type="match status" value="2"/>
</dbReference>
<dbReference type="EMBL" id="VSSQ01002273">
    <property type="protein sequence ID" value="MPM14407.1"/>
    <property type="molecule type" value="Genomic_DNA"/>
</dbReference>
<dbReference type="SMART" id="SM00382">
    <property type="entry name" value="AAA"/>
    <property type="match status" value="2"/>
</dbReference>
<dbReference type="PROSITE" id="PS00211">
    <property type="entry name" value="ABC_TRANSPORTER_1"/>
    <property type="match status" value="2"/>
</dbReference>
<dbReference type="InterPro" id="IPR017871">
    <property type="entry name" value="ABC_transporter-like_CS"/>
</dbReference>
<dbReference type="InterPro" id="IPR003593">
    <property type="entry name" value="AAA+_ATPase"/>
</dbReference>
<organism evidence="6">
    <name type="scientific">bioreactor metagenome</name>
    <dbReference type="NCBI Taxonomy" id="1076179"/>
    <lineage>
        <taxon>unclassified sequences</taxon>
        <taxon>metagenomes</taxon>
        <taxon>ecological metagenomes</taxon>
    </lineage>
</organism>
<name>A0A644XEQ9_9ZZZZ</name>
<evidence type="ECO:0000256" key="4">
    <source>
        <dbReference type="SAM" id="MobiDB-lite"/>
    </source>
</evidence>
<reference evidence="6" key="1">
    <citation type="submission" date="2019-08" db="EMBL/GenBank/DDBJ databases">
        <authorList>
            <person name="Kucharzyk K."/>
            <person name="Murdoch R.W."/>
            <person name="Higgins S."/>
            <person name="Loffler F."/>
        </authorList>
    </citation>
    <scope>NUCLEOTIDE SEQUENCE</scope>
</reference>
<evidence type="ECO:0000256" key="1">
    <source>
        <dbReference type="ARBA" id="ARBA00022741"/>
    </source>
</evidence>
<dbReference type="GO" id="GO:0016887">
    <property type="term" value="F:ATP hydrolysis activity"/>
    <property type="evidence" value="ECO:0007669"/>
    <property type="project" value="InterPro"/>
</dbReference>
<comment type="caution">
    <text evidence="6">The sequence shown here is derived from an EMBL/GenBank/DDBJ whole genome shotgun (WGS) entry which is preliminary data.</text>
</comment>
<dbReference type="GO" id="GO:0005524">
    <property type="term" value="F:ATP binding"/>
    <property type="evidence" value="ECO:0007669"/>
    <property type="project" value="UniProtKB-KW"/>
</dbReference>
<keyword evidence="1" id="KW-0547">Nucleotide-binding</keyword>
<keyword evidence="3" id="KW-0175">Coiled coil</keyword>
<evidence type="ECO:0000256" key="3">
    <source>
        <dbReference type="SAM" id="Coils"/>
    </source>
</evidence>
<evidence type="ECO:0000256" key="2">
    <source>
        <dbReference type="ARBA" id="ARBA00022840"/>
    </source>
</evidence>
<feature type="domain" description="ABC transporter" evidence="5">
    <location>
        <begin position="309"/>
        <end position="491"/>
    </location>
</feature>
<dbReference type="SUPFAM" id="SSF52540">
    <property type="entry name" value="P-loop containing nucleoside triphosphate hydrolases"/>
    <property type="match status" value="2"/>
</dbReference>
<sequence length="491" mass="55409">MSQIRVSDLTFHYEGSYDNIFEHASFSIDTDWKLGFVGRNGRGKTTFLRLLMGELDYSGSISASVTFDYFPFEVEDDALTTSAVFETISGAPRWRLEKELNLLEVEPDVLERAFCTLSPGEQTKVLLAALFSKHGNFLLIDEPTNHLDMEARAAVSRYLNAKKGFILVSHDRAFLDGCVDHILSINRANIEVQKGGFSSWEENRRKQDAFELSENERLARESEQLKKAARRTAEWADRMESSKIGNGNVEGKPDRGAIGAQSARMMKRAKATQKRMESAAKQKEQLLKNVERNDTLRVSPLRHHSDLLIEARGLSVAYGERTVCGPLDFALRQGERLALCGRNGSGKSSIIKLLMGENVPHTGTLRTASGLIVSYMPQDTSFLRGNVLDYARENGLDETLFLTILRKLDFPRVQFEKDMRDFSGGQKKKALLAKTLSERAHLYVWDEPLNFVDVLSRMQIRDLLLEAKPSMLFVEHDKSFMDEIATGVIQL</sequence>
<dbReference type="PANTHER" id="PTHR42855:SF2">
    <property type="entry name" value="DRUG RESISTANCE ABC TRANSPORTER,ATP-BINDING PROTEIN"/>
    <property type="match status" value="1"/>
</dbReference>
<accession>A0A644XEQ9</accession>
<dbReference type="InterPro" id="IPR003439">
    <property type="entry name" value="ABC_transporter-like_ATP-bd"/>
</dbReference>
<feature type="coiled-coil region" evidence="3">
    <location>
        <begin position="266"/>
        <end position="293"/>
    </location>
</feature>
<dbReference type="InterPro" id="IPR027417">
    <property type="entry name" value="P-loop_NTPase"/>
</dbReference>
<feature type="region of interest" description="Disordered" evidence="4">
    <location>
        <begin position="236"/>
        <end position="255"/>
    </location>
</feature>
<dbReference type="CDD" id="cd03221">
    <property type="entry name" value="ABCF_EF-3"/>
    <property type="match status" value="2"/>
</dbReference>
<dbReference type="Pfam" id="PF00005">
    <property type="entry name" value="ABC_tran"/>
    <property type="match status" value="2"/>
</dbReference>
<proteinExistence type="predicted"/>
<dbReference type="PROSITE" id="PS50893">
    <property type="entry name" value="ABC_TRANSPORTER_2"/>
    <property type="match status" value="2"/>
</dbReference>
<protein>
    <submittedName>
        <fullName evidence="6">Putative ABC transporter ATP-binding protein YheS</fullName>
    </submittedName>
</protein>
<dbReference type="PANTHER" id="PTHR42855">
    <property type="entry name" value="ABC TRANSPORTER ATP-BINDING SUBUNIT"/>
    <property type="match status" value="1"/>
</dbReference>